<feature type="compositionally biased region" description="Acidic residues" evidence="1">
    <location>
        <begin position="56"/>
        <end position="66"/>
    </location>
</feature>
<feature type="compositionally biased region" description="Acidic residues" evidence="1">
    <location>
        <begin position="35"/>
        <end position="44"/>
    </location>
</feature>
<evidence type="ECO:0000256" key="1">
    <source>
        <dbReference type="SAM" id="MobiDB-lite"/>
    </source>
</evidence>
<evidence type="ECO:0000313" key="2">
    <source>
        <dbReference type="EMBL" id="PIR25780.1"/>
    </source>
</evidence>
<organism evidence="2 3">
    <name type="scientific">Candidatus Brennerbacteria bacterium CG11_big_fil_rev_8_21_14_0_20_43_10</name>
    <dbReference type="NCBI Taxonomy" id="1974523"/>
    <lineage>
        <taxon>Bacteria</taxon>
        <taxon>Candidatus Brenneribacteriota</taxon>
    </lineage>
</organism>
<evidence type="ECO:0000313" key="3">
    <source>
        <dbReference type="Proteomes" id="UP000236846"/>
    </source>
</evidence>
<proteinExistence type="predicted"/>
<dbReference type="AlphaFoldDB" id="A0A2H0PUQ6"/>
<feature type="region of interest" description="Disordered" evidence="1">
    <location>
        <begin position="17"/>
        <end position="100"/>
    </location>
</feature>
<reference evidence="2 3" key="1">
    <citation type="submission" date="2017-09" db="EMBL/GenBank/DDBJ databases">
        <title>Depth-based differentiation of microbial function through sediment-hosted aquifers and enrichment of novel symbionts in the deep terrestrial subsurface.</title>
        <authorList>
            <person name="Probst A.J."/>
            <person name="Ladd B."/>
            <person name="Jarett J.K."/>
            <person name="Geller-Mcgrath D.E."/>
            <person name="Sieber C.M."/>
            <person name="Emerson J.B."/>
            <person name="Anantharaman K."/>
            <person name="Thomas B.C."/>
            <person name="Malmstrom R."/>
            <person name="Stieglmeier M."/>
            <person name="Klingl A."/>
            <person name="Woyke T."/>
            <person name="Ryan C.M."/>
            <person name="Banfield J.F."/>
        </authorList>
    </citation>
    <scope>NUCLEOTIDE SEQUENCE [LARGE SCALE GENOMIC DNA]</scope>
    <source>
        <strain evidence="2">CG11_big_fil_rev_8_21_14_0_20_43_10</strain>
    </source>
</reference>
<name>A0A2H0PUQ6_9BACT</name>
<dbReference type="Proteomes" id="UP000236846">
    <property type="component" value="Unassembled WGS sequence"/>
</dbReference>
<dbReference type="EMBL" id="PCXE01000053">
    <property type="protein sequence ID" value="PIR25780.1"/>
    <property type="molecule type" value="Genomic_DNA"/>
</dbReference>
<accession>A0A2H0PUQ6</accession>
<gene>
    <name evidence="2" type="ORF">COV41_02730</name>
</gene>
<sequence>MRTTTNAQTTVHILHMAIMNEDEAKEIDTDSDRGENEDEIEEDGETKKSKKTSSPDTEDGDEETQDDWALPDLDNGGISIDPFGNEKPEEDENEDLINEL</sequence>
<protein>
    <submittedName>
        <fullName evidence="2">Uncharacterized protein</fullName>
    </submittedName>
</protein>
<comment type="caution">
    <text evidence="2">The sequence shown here is derived from an EMBL/GenBank/DDBJ whole genome shotgun (WGS) entry which is preliminary data.</text>
</comment>
<feature type="compositionally biased region" description="Acidic residues" evidence="1">
    <location>
        <begin position="88"/>
        <end position="100"/>
    </location>
</feature>